<sequence length="236" mass="24756">MTVNTKAIPGTEPDKSGAVENWVDSLYIDRHPTFDTSGKVAISDITTGDWARLAVGINSITPAAADTSQQLSDYASEGHTETIVTGKNVTLAVAGNRYVGNPGQEYVSSMWLKMGNAVKSRCIYVVNGQAIETACTITAIVPTGGTANQSQTFSCTVNFDGVPIVPDGMLTLTESQTEAWVYNASIDAMPSAPDTTAGRMTDVKIVQFNDQATSHLTQGGSDSGTSKPSTSEPGSH</sequence>
<name>A0A9X3W4M7_LACAM</name>
<proteinExistence type="predicted"/>
<gene>
    <name evidence="2" type="ORF">ODU72_04810</name>
</gene>
<organism evidence="2 3">
    <name type="scientific">Lactobacillus amylovorus</name>
    <dbReference type="NCBI Taxonomy" id="1604"/>
    <lineage>
        <taxon>Bacteria</taxon>
        <taxon>Bacillati</taxon>
        <taxon>Bacillota</taxon>
        <taxon>Bacilli</taxon>
        <taxon>Lactobacillales</taxon>
        <taxon>Lactobacillaceae</taxon>
        <taxon>Lactobacillus</taxon>
    </lineage>
</organism>
<dbReference type="AlphaFoldDB" id="A0A9X3W4M7"/>
<evidence type="ECO:0000256" key="1">
    <source>
        <dbReference type="SAM" id="MobiDB-lite"/>
    </source>
</evidence>
<dbReference type="RefSeq" id="WP_271880740.1">
    <property type="nucleotide sequence ID" value="NZ_JAOTGY010000007.1"/>
</dbReference>
<reference evidence="2" key="2">
    <citation type="submission" date="2022-10" db="EMBL/GenBank/DDBJ databases">
        <authorList>
            <person name="Kostovova I."/>
            <person name="Moravkova M."/>
            <person name="Pechar R."/>
        </authorList>
    </citation>
    <scope>NUCLEOTIDE SEQUENCE</scope>
    <source>
        <strain evidence="2">M490A</strain>
    </source>
</reference>
<feature type="region of interest" description="Disordered" evidence="1">
    <location>
        <begin position="213"/>
        <end position="236"/>
    </location>
</feature>
<dbReference type="EMBL" id="JAOTGY010000007">
    <property type="protein sequence ID" value="MDB6257999.1"/>
    <property type="molecule type" value="Genomic_DNA"/>
</dbReference>
<evidence type="ECO:0000313" key="2">
    <source>
        <dbReference type="EMBL" id="MDB6257999.1"/>
    </source>
</evidence>
<dbReference type="NCBIfam" id="NF047353">
    <property type="entry name" value="tube_lmo2291"/>
    <property type="match status" value="1"/>
</dbReference>
<evidence type="ECO:0000313" key="3">
    <source>
        <dbReference type="Proteomes" id="UP001141981"/>
    </source>
</evidence>
<reference evidence="2" key="1">
    <citation type="journal article" date="2022" name="Microorganisms">
        <title>Antibiotic Susceptibility, Resistance Gene Determinants and Corresponding Genomic Regions in Lactobacillus amylovorus Isolates Derived from Wild Boars and Domestic Pigs.</title>
        <authorList>
            <person name="Moravkova M."/>
            <person name="Kostovova I."/>
            <person name="Kavanova K."/>
            <person name="Pechar R."/>
            <person name="Stanek S."/>
            <person name="Brychta A."/>
            <person name="Zeman M."/>
            <person name="Kubasova T."/>
        </authorList>
    </citation>
    <scope>NUCLEOTIDE SEQUENCE</scope>
    <source>
        <strain evidence="2">M490A</strain>
    </source>
</reference>
<dbReference type="Proteomes" id="UP001141981">
    <property type="component" value="Unassembled WGS sequence"/>
</dbReference>
<comment type="caution">
    <text evidence="2">The sequence shown here is derived from an EMBL/GenBank/DDBJ whole genome shotgun (WGS) entry which is preliminary data.</text>
</comment>
<accession>A0A9X3W4M7</accession>
<protein>
    <submittedName>
        <fullName evidence="2">Phage capsid protein</fullName>
    </submittedName>
</protein>